<dbReference type="EMBL" id="QXFV01001138">
    <property type="protein sequence ID" value="KAE9014066.1"/>
    <property type="molecule type" value="Genomic_DNA"/>
</dbReference>
<proteinExistence type="predicted"/>
<sequence>MTEAALSLAHAPTDSLMNRRTASASEAVSASTSSTETKRRSKSSESAANSENLSGGSNATKAATSTSATHQNHPENLCRYPNKRCYNKRAVKNNGDLHKFCDTHRDSANRYQRKLEQRLKEKRIQSRVRALQAQQAQAQAQAQAQLAHHAPFGVVDPTIMSPANQVLVSPYPGMEIYGSAATHVPSGAISGGVAPAAFPGHTAAIAGGTSVSGGNTPTGLWGQEYEPFQHPVQLQSEDLDCLYLLFLEQ</sequence>
<evidence type="ECO:0000313" key="5">
    <source>
        <dbReference type="Proteomes" id="UP000434957"/>
    </source>
</evidence>
<evidence type="ECO:0000313" key="4">
    <source>
        <dbReference type="Proteomes" id="UP000429607"/>
    </source>
</evidence>
<dbReference type="Proteomes" id="UP000434957">
    <property type="component" value="Unassembled WGS sequence"/>
</dbReference>
<comment type="caution">
    <text evidence="2">The sequence shown here is derived from an EMBL/GenBank/DDBJ whole genome shotgun (WGS) entry which is preliminary data.</text>
</comment>
<accession>A0A6A3L352</accession>
<keyword evidence="5" id="KW-1185">Reference proteome</keyword>
<organism evidence="2 4">
    <name type="scientific">Phytophthora rubi</name>
    <dbReference type="NCBI Taxonomy" id="129364"/>
    <lineage>
        <taxon>Eukaryota</taxon>
        <taxon>Sar</taxon>
        <taxon>Stramenopiles</taxon>
        <taxon>Oomycota</taxon>
        <taxon>Peronosporomycetes</taxon>
        <taxon>Peronosporales</taxon>
        <taxon>Peronosporaceae</taxon>
        <taxon>Phytophthora</taxon>
    </lineage>
</organism>
<dbReference type="EMBL" id="QXFT01001128">
    <property type="protein sequence ID" value="KAE9327973.1"/>
    <property type="molecule type" value="Genomic_DNA"/>
</dbReference>
<dbReference type="Proteomes" id="UP000429607">
    <property type="component" value="Unassembled WGS sequence"/>
</dbReference>
<evidence type="ECO:0008006" key="6">
    <source>
        <dbReference type="Google" id="ProtNLM"/>
    </source>
</evidence>
<name>A0A6A3L352_9STRA</name>
<evidence type="ECO:0000256" key="1">
    <source>
        <dbReference type="SAM" id="MobiDB-lite"/>
    </source>
</evidence>
<evidence type="ECO:0000313" key="3">
    <source>
        <dbReference type="EMBL" id="KAE9327973.1"/>
    </source>
</evidence>
<feature type="compositionally biased region" description="Low complexity" evidence="1">
    <location>
        <begin position="44"/>
        <end position="69"/>
    </location>
</feature>
<feature type="compositionally biased region" description="Low complexity" evidence="1">
    <location>
        <begin position="21"/>
        <end position="35"/>
    </location>
</feature>
<feature type="region of interest" description="Disordered" evidence="1">
    <location>
        <begin position="1"/>
        <end position="80"/>
    </location>
</feature>
<reference evidence="2 4" key="1">
    <citation type="submission" date="2018-09" db="EMBL/GenBank/DDBJ databases">
        <title>Genomic investigation of the strawberry pathogen Phytophthora fragariae indicates pathogenicity is determined by transcriptional variation in three key races.</title>
        <authorList>
            <person name="Adams T.M."/>
            <person name="Armitage A.D."/>
            <person name="Sobczyk M.K."/>
            <person name="Bates H.J."/>
            <person name="Dunwell J.M."/>
            <person name="Nellist C.F."/>
            <person name="Harrison R.J."/>
        </authorList>
    </citation>
    <scope>NUCLEOTIDE SEQUENCE [LARGE SCALE GENOMIC DNA]</scope>
    <source>
        <strain evidence="2 4">SCRP249</strain>
        <strain evidence="3 5">SCRP333</strain>
    </source>
</reference>
<gene>
    <name evidence="2" type="ORF">PR001_g15235</name>
    <name evidence="3" type="ORF">PR003_g15894</name>
</gene>
<dbReference type="AlphaFoldDB" id="A0A6A3L352"/>
<evidence type="ECO:0000313" key="2">
    <source>
        <dbReference type="EMBL" id="KAE9014066.1"/>
    </source>
</evidence>
<protein>
    <recommendedName>
        <fullName evidence="6">SBP-type domain-containing protein</fullName>
    </recommendedName>
</protein>